<dbReference type="GO" id="GO:0005886">
    <property type="term" value="C:plasma membrane"/>
    <property type="evidence" value="ECO:0007669"/>
    <property type="project" value="TreeGrafter"/>
</dbReference>
<dbReference type="GO" id="GO:0004190">
    <property type="term" value="F:aspartic-type endopeptidase activity"/>
    <property type="evidence" value="ECO:0007669"/>
    <property type="project" value="InterPro"/>
</dbReference>
<keyword evidence="2" id="KW-0472">Membrane</keyword>
<evidence type="ECO:0000256" key="1">
    <source>
        <dbReference type="ARBA" id="ARBA00005801"/>
    </source>
</evidence>
<feature type="transmembrane region" description="Helical" evidence="2">
    <location>
        <begin position="225"/>
        <end position="245"/>
    </location>
</feature>
<protein>
    <submittedName>
        <fullName evidence="4">Leader peptidase PppA</fullName>
    </submittedName>
</protein>
<dbReference type="InterPro" id="IPR050882">
    <property type="entry name" value="Prepilin_peptidase/N-MTase"/>
</dbReference>
<comment type="similarity">
    <text evidence="1">Belongs to the peptidase A24 family.</text>
</comment>
<dbReference type="PANTHER" id="PTHR30487">
    <property type="entry name" value="TYPE 4 PREPILIN-LIKE PROTEINS LEADER PEPTIDE-PROCESSING ENZYME"/>
    <property type="match status" value="1"/>
</dbReference>
<feature type="transmembrane region" description="Helical" evidence="2">
    <location>
        <begin position="332"/>
        <end position="354"/>
    </location>
</feature>
<feature type="transmembrane region" description="Helical" evidence="2">
    <location>
        <begin position="78"/>
        <end position="96"/>
    </location>
</feature>
<dbReference type="Pfam" id="PF01478">
    <property type="entry name" value="Peptidase_A24"/>
    <property type="match status" value="1"/>
</dbReference>
<feature type="transmembrane region" description="Helical" evidence="2">
    <location>
        <begin position="167"/>
        <end position="189"/>
    </location>
</feature>
<feature type="transmembrane region" description="Helical" evidence="2">
    <location>
        <begin position="281"/>
        <end position="300"/>
    </location>
</feature>
<name>A0A518CK34_9PLAN</name>
<keyword evidence="2" id="KW-1133">Transmembrane helix</keyword>
<feature type="domain" description="Prepilin type IV endopeptidase peptidase" evidence="3">
    <location>
        <begin position="227"/>
        <end position="293"/>
    </location>
</feature>
<feature type="transmembrane region" description="Helical" evidence="2">
    <location>
        <begin position="136"/>
        <end position="155"/>
    </location>
</feature>
<feature type="transmembrane region" description="Helical" evidence="2">
    <location>
        <begin position="257"/>
        <end position="275"/>
    </location>
</feature>
<proteinExistence type="inferred from homology"/>
<keyword evidence="5" id="KW-1185">Reference proteome</keyword>
<organism evidence="4 5">
    <name type="scientific">Polystyrenella longa</name>
    <dbReference type="NCBI Taxonomy" id="2528007"/>
    <lineage>
        <taxon>Bacteria</taxon>
        <taxon>Pseudomonadati</taxon>
        <taxon>Planctomycetota</taxon>
        <taxon>Planctomycetia</taxon>
        <taxon>Planctomycetales</taxon>
        <taxon>Planctomycetaceae</taxon>
        <taxon>Polystyrenella</taxon>
    </lineage>
</organism>
<evidence type="ECO:0000313" key="4">
    <source>
        <dbReference type="EMBL" id="QDU79580.1"/>
    </source>
</evidence>
<feature type="transmembrane region" description="Helical" evidence="2">
    <location>
        <begin position="307"/>
        <end position="326"/>
    </location>
</feature>
<evidence type="ECO:0000313" key="5">
    <source>
        <dbReference type="Proteomes" id="UP000317178"/>
    </source>
</evidence>
<dbReference type="AlphaFoldDB" id="A0A518CK34"/>
<accession>A0A518CK34</accession>
<feature type="transmembrane region" description="Helical" evidence="2">
    <location>
        <begin position="6"/>
        <end position="27"/>
    </location>
</feature>
<dbReference type="Gene3D" id="1.20.120.1220">
    <property type="match status" value="1"/>
</dbReference>
<evidence type="ECO:0000259" key="3">
    <source>
        <dbReference type="Pfam" id="PF01478"/>
    </source>
</evidence>
<keyword evidence="2" id="KW-0812">Transmembrane</keyword>
<gene>
    <name evidence="4" type="primary">pppA_2</name>
    <name evidence="4" type="ORF">Pla110_12910</name>
</gene>
<dbReference type="KEGG" id="plon:Pla110_12910"/>
<dbReference type="InterPro" id="IPR000045">
    <property type="entry name" value="Prepilin_IV_endopep_pep"/>
</dbReference>
<reference evidence="4 5" key="1">
    <citation type="submission" date="2019-02" db="EMBL/GenBank/DDBJ databases">
        <title>Deep-cultivation of Planctomycetes and their phenomic and genomic characterization uncovers novel biology.</title>
        <authorList>
            <person name="Wiegand S."/>
            <person name="Jogler M."/>
            <person name="Boedeker C."/>
            <person name="Pinto D."/>
            <person name="Vollmers J."/>
            <person name="Rivas-Marin E."/>
            <person name="Kohn T."/>
            <person name="Peeters S.H."/>
            <person name="Heuer A."/>
            <person name="Rast P."/>
            <person name="Oberbeckmann S."/>
            <person name="Bunk B."/>
            <person name="Jeske O."/>
            <person name="Meyerdierks A."/>
            <person name="Storesund J.E."/>
            <person name="Kallscheuer N."/>
            <person name="Luecker S."/>
            <person name="Lage O.M."/>
            <person name="Pohl T."/>
            <person name="Merkel B.J."/>
            <person name="Hornburger P."/>
            <person name="Mueller R.-W."/>
            <person name="Bruemmer F."/>
            <person name="Labrenz M."/>
            <person name="Spormann A.M."/>
            <person name="Op den Camp H."/>
            <person name="Overmann J."/>
            <person name="Amann R."/>
            <person name="Jetten M.S.M."/>
            <person name="Mascher T."/>
            <person name="Medema M.H."/>
            <person name="Devos D.P."/>
            <person name="Kaster A.-K."/>
            <person name="Ovreas L."/>
            <person name="Rohde M."/>
            <person name="Galperin M.Y."/>
            <person name="Jogler C."/>
        </authorList>
    </citation>
    <scope>NUCLEOTIDE SEQUENCE [LARGE SCALE GENOMIC DNA]</scope>
    <source>
        <strain evidence="4 5">Pla110</strain>
    </source>
</reference>
<dbReference type="PANTHER" id="PTHR30487:SF0">
    <property type="entry name" value="PREPILIN LEADER PEPTIDASE_N-METHYLTRANSFERASE-RELATED"/>
    <property type="match status" value="1"/>
</dbReference>
<dbReference type="EMBL" id="CP036281">
    <property type="protein sequence ID" value="QDU79580.1"/>
    <property type="molecule type" value="Genomic_DNA"/>
</dbReference>
<dbReference type="GO" id="GO:0006465">
    <property type="term" value="P:signal peptide processing"/>
    <property type="evidence" value="ECO:0007669"/>
    <property type="project" value="TreeGrafter"/>
</dbReference>
<dbReference type="Proteomes" id="UP000317178">
    <property type="component" value="Chromosome"/>
</dbReference>
<evidence type="ECO:0000256" key="2">
    <source>
        <dbReference type="SAM" id="Phobius"/>
    </source>
</evidence>
<sequence>MGFLLPVLFLMGAVLGRFLNLCIDQFWRHEQLLDQLKAVCPGTTIYKQSSRRFWRKENIPIAGGLVSGSLRKKPKREAFVEILNGLLVAGLYWFMIPSGAGEDIMSSGLYSSPWGFSLPEATKLEYLTPAFWLHLWYLYLIVMIEALVVATFIDFDWQIIPDGCTVPAMIFGVLGGWMLQRAYLFPVWFQSPDTLNLWAEFLPLWMDPWLHGAAIPDWIRSDSSLPGLITSLVGWAVGGAIVWGVRIIGGWVLRREAMGFGDVILMAMIGSFIGWQASVVVFFLAPFCGAGMALFVRIFHGEAAIPYGPYLALGTVVLLFGWQYIWPGMEEFFQMGILVPILGVVMFASMALLLQMIQLTKMAFGIPLEEEITAGEWTSADQLHYFEGEQVDQNQGKWHSDQNTRWPGTESGRGRLHYEQWKRGHHWK</sequence>